<gene>
    <name evidence="1" type="ORF">BCO_0069501</name>
</gene>
<accession>W5STV0</accession>
<reference evidence="1" key="1">
    <citation type="submission" date="2013-04" db="EMBL/GenBank/DDBJ databases">
        <title>Comparative Genomics of Relapsing Fever Spirochetes.</title>
        <authorList>
            <person name="Schwan T.G."/>
            <person name="Raffel S.J."/>
            <person name="Porcella S.F."/>
            <person name="Martens C.A."/>
            <person name="Bruno D.P."/>
            <person name="Ricklefs S.M."/>
            <person name="Barbian K.B."/>
        </authorList>
    </citation>
    <scope>NUCLEOTIDE SEQUENCE [LARGE SCALE GENOMIC DNA]</scope>
    <source>
        <strain evidence="1">Co53</strain>
    </source>
</reference>
<dbReference type="STRING" id="1313292.BCO_0069501"/>
<evidence type="ECO:0000313" key="1">
    <source>
        <dbReference type="EMBL" id="AHH10634.1"/>
    </source>
</evidence>
<name>W5STV0_9SPIR</name>
<proteinExistence type="predicted"/>
<organism evidence="1 2">
    <name type="scientific">Borrelia coriaceae ATCC 43381</name>
    <dbReference type="NCBI Taxonomy" id="1408429"/>
    <lineage>
        <taxon>Bacteria</taxon>
        <taxon>Pseudomonadati</taxon>
        <taxon>Spirochaetota</taxon>
        <taxon>Spirochaetia</taxon>
        <taxon>Spirochaetales</taxon>
        <taxon>Borreliaceae</taxon>
        <taxon>Borrelia</taxon>
    </lineage>
</organism>
<protein>
    <submittedName>
        <fullName evidence="1">Cytosolic protein</fullName>
    </submittedName>
</protein>
<evidence type="ECO:0000313" key="2">
    <source>
        <dbReference type="Proteomes" id="UP000019330"/>
    </source>
</evidence>
<dbReference type="Proteomes" id="UP000019330">
    <property type="component" value="Chromosome"/>
</dbReference>
<sequence>MECALVKAKSILEQGEDLINILMSLIWQFKKIFKGKNGL</sequence>
<keyword evidence="2" id="KW-1185">Reference proteome</keyword>
<dbReference type="EMBL" id="CP005745">
    <property type="protein sequence ID" value="AHH10634.1"/>
    <property type="molecule type" value="Genomic_DNA"/>
</dbReference>
<dbReference type="AlphaFoldDB" id="W5STV0"/>
<dbReference type="HOGENOM" id="CLU_3305690_0_0_12"/>
<dbReference type="PATRIC" id="fig|1313292.3.peg.487"/>